<sequence>MDVESRSVADIRRGLNVAHIRPGPPQAPSSSPSPRQKGPPPPPPSAPPRRPGPPELPRRTSKPMERSQEPTAEEDLSSPPPYTPVLPPRSNSGSGPSGPPQLPPRLPDRAPVIAKPKPAPPIKKPSAGGYRNSATIQPDPSHRSLPPLNAPIPVIGATPWSKAKEEKPTFGARRPSYPLKSPVPESPLPPRSPVPSGGSSRPILPPRKSSTNLSAQANASPSLPGRLTPRSSIVSEPKNEEPLSLLPPPRPRPNILALGFGGAKGKLPSPPRTPDPTTRPPPVPTGSRPAVSAPTVNLASKPKFDRAPPVPASQAQNSMSYGNGQPRSACLKCRDFSHVDEHASKFPRHAYNDVRRLALDLTGPFGSATDKARAIFTWLHYNVSYDVDAFFNNRVQPSTPASTLQTGLAVCEGYAGLFSAMAVYAGLEAVVVGGHGKGFGWTEEKTNTVPPYQGNHAWNAVRIDDGNWHLIDSCWGAGNVEPGKYNQVFAPEHFTMTNEEFRKKHFPDQPHQQFCDRTISWEEYYLHEEEGPMTFCHMTKQEYNYGKESVEPRQKVLRPHTQYRFRLAGVCDHTPATTAWILMVHNGQEEVTMMSDGRGGLIADFTTGVSGSELNIRALTEFNKQSAKNMPIDKWKNKRGANSWSYIGICKWEVR</sequence>
<feature type="region of interest" description="Disordered" evidence="1">
    <location>
        <begin position="1"/>
        <end position="324"/>
    </location>
</feature>
<reference evidence="3 4" key="1">
    <citation type="journal article" date="2013" name="PLoS Genet.">
        <title>Genomic mechanisms accounting for the adaptation to parasitism in nematode-trapping fungi.</title>
        <authorList>
            <person name="Meerupati T."/>
            <person name="Andersson K.M."/>
            <person name="Friman E."/>
            <person name="Kumar D."/>
            <person name="Tunlid A."/>
            <person name="Ahren D."/>
        </authorList>
    </citation>
    <scope>NUCLEOTIDE SEQUENCE [LARGE SCALE GENOMIC DNA]</scope>
    <source>
        <strain evidence="3 4">CBS 200.50</strain>
    </source>
</reference>
<dbReference type="OrthoDB" id="6129702at2759"/>
<dbReference type="STRING" id="1284197.S8AX77"/>
<feature type="compositionally biased region" description="Pro residues" evidence="1">
    <location>
        <begin position="268"/>
        <end position="284"/>
    </location>
</feature>
<dbReference type="PRINTS" id="PR01217">
    <property type="entry name" value="PRICHEXTENSN"/>
</dbReference>
<evidence type="ECO:0000313" key="3">
    <source>
        <dbReference type="EMBL" id="EPS45596.1"/>
    </source>
</evidence>
<dbReference type="Pfam" id="PF01841">
    <property type="entry name" value="Transglut_core"/>
    <property type="match status" value="1"/>
</dbReference>
<proteinExistence type="predicted"/>
<feature type="compositionally biased region" description="Pro residues" evidence="1">
    <location>
        <begin position="184"/>
        <end position="193"/>
    </location>
</feature>
<evidence type="ECO:0000313" key="4">
    <source>
        <dbReference type="Proteomes" id="UP000015100"/>
    </source>
</evidence>
<reference evidence="4" key="2">
    <citation type="submission" date="2013-04" db="EMBL/GenBank/DDBJ databases">
        <title>Genomic mechanisms accounting for the adaptation to parasitism in nematode-trapping fungi.</title>
        <authorList>
            <person name="Ahren D.G."/>
        </authorList>
    </citation>
    <scope>NUCLEOTIDE SEQUENCE [LARGE SCALE GENOMIC DNA]</scope>
    <source>
        <strain evidence="4">CBS 200.50</strain>
    </source>
</reference>
<organism evidence="3 4">
    <name type="scientific">Dactylellina haptotyla (strain CBS 200.50)</name>
    <name type="common">Nematode-trapping fungus</name>
    <name type="synonym">Monacrosporium haptotylum</name>
    <dbReference type="NCBI Taxonomy" id="1284197"/>
    <lineage>
        <taxon>Eukaryota</taxon>
        <taxon>Fungi</taxon>
        <taxon>Dikarya</taxon>
        <taxon>Ascomycota</taxon>
        <taxon>Pezizomycotina</taxon>
        <taxon>Orbiliomycetes</taxon>
        <taxon>Orbiliales</taxon>
        <taxon>Orbiliaceae</taxon>
        <taxon>Dactylellina</taxon>
    </lineage>
</organism>
<feature type="compositionally biased region" description="Pro residues" evidence="1">
    <location>
        <begin position="37"/>
        <end position="55"/>
    </location>
</feature>
<evidence type="ECO:0000259" key="2">
    <source>
        <dbReference type="SMART" id="SM00460"/>
    </source>
</evidence>
<evidence type="ECO:0000256" key="1">
    <source>
        <dbReference type="SAM" id="MobiDB-lite"/>
    </source>
</evidence>
<feature type="compositionally biased region" description="Polar residues" evidence="1">
    <location>
        <begin position="313"/>
        <end position="324"/>
    </location>
</feature>
<dbReference type="InterPro" id="IPR052557">
    <property type="entry name" value="CAP/Cytokinesis_protein"/>
</dbReference>
<accession>S8AX77</accession>
<dbReference type="InterPro" id="IPR002931">
    <property type="entry name" value="Transglutaminase-like"/>
</dbReference>
<dbReference type="SUPFAM" id="SSF54001">
    <property type="entry name" value="Cysteine proteinases"/>
    <property type="match status" value="1"/>
</dbReference>
<dbReference type="PANTHER" id="PTHR46333:SF5">
    <property type="entry name" value="TRANSGLUTAMINASE-LIKE DOMAIN-CONTAINING PROTEIN"/>
    <property type="match status" value="1"/>
</dbReference>
<feature type="compositionally biased region" description="Basic and acidic residues" evidence="1">
    <location>
        <begin position="56"/>
        <end position="68"/>
    </location>
</feature>
<comment type="caution">
    <text evidence="3">The sequence shown here is derived from an EMBL/GenBank/DDBJ whole genome shotgun (WGS) entry which is preliminary data.</text>
</comment>
<feature type="compositionally biased region" description="Pro residues" evidence="1">
    <location>
        <begin position="78"/>
        <end position="87"/>
    </location>
</feature>
<dbReference type="eggNOG" id="KOG4575">
    <property type="taxonomic scope" value="Eukaryota"/>
</dbReference>
<dbReference type="OMA" id="HGKGFGH"/>
<dbReference type="GO" id="GO:0005737">
    <property type="term" value="C:cytoplasm"/>
    <property type="evidence" value="ECO:0007669"/>
    <property type="project" value="TreeGrafter"/>
</dbReference>
<dbReference type="SMART" id="SM00460">
    <property type="entry name" value="TGc"/>
    <property type="match status" value="1"/>
</dbReference>
<name>S8AX77_DACHA</name>
<dbReference type="Gene3D" id="3.10.620.30">
    <property type="match status" value="1"/>
</dbReference>
<protein>
    <recommendedName>
        <fullName evidence="2">Transglutaminase-like domain-containing protein</fullName>
    </recommendedName>
</protein>
<dbReference type="InterPro" id="IPR038765">
    <property type="entry name" value="Papain-like_cys_pep_sf"/>
</dbReference>
<dbReference type="Proteomes" id="UP000015100">
    <property type="component" value="Unassembled WGS sequence"/>
</dbReference>
<dbReference type="PANTHER" id="PTHR46333">
    <property type="entry name" value="CYTOKINESIS PROTEIN 3"/>
    <property type="match status" value="1"/>
</dbReference>
<dbReference type="HOGENOM" id="CLU_016738_0_0_1"/>
<feature type="domain" description="Transglutaminase-like" evidence="2">
    <location>
        <begin position="403"/>
        <end position="475"/>
    </location>
</feature>
<gene>
    <name evidence="3" type="ORF">H072_407</name>
</gene>
<feature type="compositionally biased region" description="Basic and acidic residues" evidence="1">
    <location>
        <begin position="1"/>
        <end position="13"/>
    </location>
</feature>
<dbReference type="EMBL" id="AQGS01000012">
    <property type="protein sequence ID" value="EPS45596.1"/>
    <property type="molecule type" value="Genomic_DNA"/>
</dbReference>
<keyword evidence="4" id="KW-1185">Reference proteome</keyword>
<dbReference type="AlphaFoldDB" id="S8AX77"/>
<feature type="compositionally biased region" description="Polar residues" evidence="1">
    <location>
        <begin position="208"/>
        <end position="221"/>
    </location>
</feature>